<gene>
    <name evidence="1" type="ORF">BJ508DRAFT_411063</name>
</gene>
<organism evidence="1 2">
    <name type="scientific">Ascobolus immersus RN42</name>
    <dbReference type="NCBI Taxonomy" id="1160509"/>
    <lineage>
        <taxon>Eukaryota</taxon>
        <taxon>Fungi</taxon>
        <taxon>Dikarya</taxon>
        <taxon>Ascomycota</taxon>
        <taxon>Pezizomycotina</taxon>
        <taxon>Pezizomycetes</taxon>
        <taxon>Pezizales</taxon>
        <taxon>Ascobolaceae</taxon>
        <taxon>Ascobolus</taxon>
    </lineage>
</organism>
<dbReference type="EMBL" id="ML119648">
    <property type="protein sequence ID" value="RPA86908.1"/>
    <property type="molecule type" value="Genomic_DNA"/>
</dbReference>
<evidence type="ECO:0000313" key="1">
    <source>
        <dbReference type="EMBL" id="RPA86908.1"/>
    </source>
</evidence>
<proteinExistence type="predicted"/>
<keyword evidence="2" id="KW-1185">Reference proteome</keyword>
<dbReference type="AlphaFoldDB" id="A0A3N4IQ90"/>
<name>A0A3N4IQ90_ASCIM</name>
<sequence length="66" mass="7411">MSTPASTARDEQFLTQELQTLRIFRSTLTSVSQLLDALDKDVRTYVGNVKAVKEKVDRVEAVAKKI</sequence>
<protein>
    <submittedName>
        <fullName evidence="1">Uncharacterized protein</fullName>
    </submittedName>
</protein>
<reference evidence="1 2" key="1">
    <citation type="journal article" date="2018" name="Nat. Ecol. Evol.">
        <title>Pezizomycetes genomes reveal the molecular basis of ectomycorrhizal truffle lifestyle.</title>
        <authorList>
            <person name="Murat C."/>
            <person name="Payen T."/>
            <person name="Noel B."/>
            <person name="Kuo A."/>
            <person name="Morin E."/>
            <person name="Chen J."/>
            <person name="Kohler A."/>
            <person name="Krizsan K."/>
            <person name="Balestrini R."/>
            <person name="Da Silva C."/>
            <person name="Montanini B."/>
            <person name="Hainaut M."/>
            <person name="Levati E."/>
            <person name="Barry K.W."/>
            <person name="Belfiori B."/>
            <person name="Cichocki N."/>
            <person name="Clum A."/>
            <person name="Dockter R.B."/>
            <person name="Fauchery L."/>
            <person name="Guy J."/>
            <person name="Iotti M."/>
            <person name="Le Tacon F."/>
            <person name="Lindquist E.A."/>
            <person name="Lipzen A."/>
            <person name="Malagnac F."/>
            <person name="Mello A."/>
            <person name="Molinier V."/>
            <person name="Miyauchi S."/>
            <person name="Poulain J."/>
            <person name="Riccioni C."/>
            <person name="Rubini A."/>
            <person name="Sitrit Y."/>
            <person name="Splivallo R."/>
            <person name="Traeger S."/>
            <person name="Wang M."/>
            <person name="Zifcakova L."/>
            <person name="Wipf D."/>
            <person name="Zambonelli A."/>
            <person name="Paolocci F."/>
            <person name="Nowrousian M."/>
            <person name="Ottonello S."/>
            <person name="Baldrian P."/>
            <person name="Spatafora J.W."/>
            <person name="Henrissat B."/>
            <person name="Nagy L.G."/>
            <person name="Aury J.M."/>
            <person name="Wincker P."/>
            <person name="Grigoriev I.V."/>
            <person name="Bonfante P."/>
            <person name="Martin F.M."/>
        </authorList>
    </citation>
    <scope>NUCLEOTIDE SEQUENCE [LARGE SCALE GENOMIC DNA]</scope>
    <source>
        <strain evidence="1 2">RN42</strain>
    </source>
</reference>
<evidence type="ECO:0000313" key="2">
    <source>
        <dbReference type="Proteomes" id="UP000275078"/>
    </source>
</evidence>
<dbReference type="Proteomes" id="UP000275078">
    <property type="component" value="Unassembled WGS sequence"/>
</dbReference>
<accession>A0A3N4IQ90</accession>
<dbReference type="OrthoDB" id="2330118at2759"/>